<sequence length="553" mass="63619">MSIFIEKINNAFENILKKSNLQGRIIIEKPREESNGDFSTNFAMINSKLNNMKPLDLASQLVKSLNETNLFEKVEIAGPGFINMTMKNDFLKDVLNKIIKEKDHYGSSDKKDFKYNIEIVSANPTGYLHIGHARNGSIGDSVARMLKFLGYQVETEHYTNDAGNQINISASTLFYQYLKLLNIEVQPPEEMYGGDMYVEVAKLFLDKYGDKFKDNRLNGNIIDDEEVHKIFRKESISFFLEIIKNQLKMLGVQIDLFSSEAQIYAQNEVEKTLSLYENLGKTYWKDDALWIKTTELGDDKDRVLKKANGEFTYISGDLASHNVRFQRSNANKYVNFWGADHHGYIPRIKAGLTLLGYPKDILEIDIYQMVRVIKDGQEVKMSKRRGTAIWLIDLIEMVGKDSTRYMLVSKPPTSHMDFDLDLVMSKNSANPVYYAQYATARAFKILEKAQEHGLTLNNTNFNLLDNEKEKQIIMLLDSFNKTIEYAATSRLPSVVCDYIQNLAKKFHSYYSEFKFFDEQNKELSTQRCILVEAIYQVLSNAFNLIGIDVVNEM</sequence>
<dbReference type="Gene3D" id="1.10.730.10">
    <property type="entry name" value="Isoleucyl-tRNA Synthetase, Domain 1"/>
    <property type="match status" value="1"/>
</dbReference>
<dbReference type="RefSeq" id="WP_069115933.1">
    <property type="nucleotide sequence ID" value="NZ_CP017015.1"/>
</dbReference>
<dbReference type="InterPro" id="IPR035684">
    <property type="entry name" value="ArgRS_core"/>
</dbReference>
<keyword evidence="7 9" id="KW-0030">Aminoacyl-tRNA synthetase</keyword>
<dbReference type="GO" id="GO:0005737">
    <property type="term" value="C:cytoplasm"/>
    <property type="evidence" value="ECO:0007669"/>
    <property type="project" value="UniProtKB-SubCell"/>
</dbReference>
<dbReference type="PATRIC" id="fig|216938.3.peg.203"/>
<dbReference type="Pfam" id="PF03485">
    <property type="entry name" value="Arg_tRNA_synt_N"/>
    <property type="match status" value="1"/>
</dbReference>
<gene>
    <name evidence="9 13" type="primary">argS</name>
    <name evidence="13" type="ORF">SHELI_v1c02030</name>
</gene>
<dbReference type="STRING" id="216938.SHELI_v1c02030"/>
<dbReference type="SUPFAM" id="SSF47323">
    <property type="entry name" value="Anticodon-binding domain of a subclass of class I aminoacyl-tRNA synthetases"/>
    <property type="match status" value="1"/>
</dbReference>
<dbReference type="PANTHER" id="PTHR11956:SF5">
    <property type="entry name" value="ARGININE--TRNA LIGASE, CYTOPLASMIC"/>
    <property type="match status" value="1"/>
</dbReference>
<evidence type="ECO:0000256" key="5">
    <source>
        <dbReference type="ARBA" id="ARBA00022840"/>
    </source>
</evidence>
<dbReference type="InterPro" id="IPR001278">
    <property type="entry name" value="Arg-tRNA-ligase"/>
</dbReference>
<dbReference type="Proteomes" id="UP000094378">
    <property type="component" value="Chromosome"/>
</dbReference>
<evidence type="ECO:0000313" key="14">
    <source>
        <dbReference type="Proteomes" id="UP000094378"/>
    </source>
</evidence>
<keyword evidence="5 9" id="KW-0067">ATP-binding</keyword>
<dbReference type="InterPro" id="IPR005148">
    <property type="entry name" value="Arg-tRNA-synth_N"/>
</dbReference>
<dbReference type="NCBIfam" id="TIGR00456">
    <property type="entry name" value="argS"/>
    <property type="match status" value="1"/>
</dbReference>
<protein>
    <recommendedName>
        <fullName evidence="9">Arginine--tRNA ligase</fullName>
        <ecNumber evidence="9">6.1.1.19</ecNumber>
    </recommendedName>
    <alternativeName>
        <fullName evidence="9">Arginyl-tRNA synthetase</fullName>
        <shortName evidence="9">ArgRS</shortName>
    </alternativeName>
</protein>
<evidence type="ECO:0000256" key="8">
    <source>
        <dbReference type="ARBA" id="ARBA00049339"/>
    </source>
</evidence>
<dbReference type="PRINTS" id="PR01038">
    <property type="entry name" value="TRNASYNTHARG"/>
</dbReference>
<evidence type="ECO:0000313" key="13">
    <source>
        <dbReference type="EMBL" id="AOG60158.1"/>
    </source>
</evidence>
<dbReference type="GO" id="GO:0006420">
    <property type="term" value="P:arginyl-tRNA aminoacylation"/>
    <property type="evidence" value="ECO:0007669"/>
    <property type="project" value="UniProtKB-UniRule"/>
</dbReference>
<dbReference type="GO" id="GO:0004814">
    <property type="term" value="F:arginine-tRNA ligase activity"/>
    <property type="evidence" value="ECO:0007669"/>
    <property type="project" value="UniProtKB-UniRule"/>
</dbReference>
<dbReference type="OrthoDB" id="9805987at2"/>
<dbReference type="CDD" id="cd00671">
    <property type="entry name" value="ArgRS_core"/>
    <property type="match status" value="1"/>
</dbReference>
<accession>A0A1B3SJQ9</accession>
<keyword evidence="3 9" id="KW-0436">Ligase</keyword>
<name>A0A1B3SJQ9_9MOLU</name>
<evidence type="ECO:0000259" key="11">
    <source>
        <dbReference type="SMART" id="SM00836"/>
    </source>
</evidence>
<dbReference type="KEGG" id="shj:SHELI_v1c02030"/>
<dbReference type="AlphaFoldDB" id="A0A1B3SJQ9"/>
<evidence type="ECO:0000256" key="4">
    <source>
        <dbReference type="ARBA" id="ARBA00022741"/>
    </source>
</evidence>
<reference evidence="13 14" key="1">
    <citation type="submission" date="2016-08" db="EMBL/GenBank/DDBJ databases">
        <title>Complete genome sequence of Spiroplasma helicoides TABS-2 (DSM 22551).</title>
        <authorList>
            <person name="Shen W.-Y."/>
            <person name="Lo W.-S."/>
            <person name="Lai Y.-C."/>
            <person name="Kuo C.-H."/>
        </authorList>
    </citation>
    <scope>NUCLEOTIDE SEQUENCE [LARGE SCALE GENOMIC DNA]</scope>
    <source>
        <strain evidence="13 14">TABS-2</strain>
    </source>
</reference>
<evidence type="ECO:0000256" key="9">
    <source>
        <dbReference type="HAMAP-Rule" id="MF_00123"/>
    </source>
</evidence>
<dbReference type="InterPro" id="IPR009080">
    <property type="entry name" value="tRNAsynth_Ia_anticodon-bd"/>
</dbReference>
<dbReference type="SUPFAM" id="SSF52374">
    <property type="entry name" value="Nucleotidylyl transferase"/>
    <property type="match status" value="1"/>
</dbReference>
<comment type="subcellular location">
    <subcellularLocation>
        <location evidence="9">Cytoplasm</location>
    </subcellularLocation>
</comment>
<evidence type="ECO:0000256" key="2">
    <source>
        <dbReference type="ARBA" id="ARBA00022490"/>
    </source>
</evidence>
<comment type="catalytic activity">
    <reaction evidence="8 9">
        <text>tRNA(Arg) + L-arginine + ATP = L-arginyl-tRNA(Arg) + AMP + diphosphate</text>
        <dbReference type="Rhea" id="RHEA:20301"/>
        <dbReference type="Rhea" id="RHEA-COMP:9658"/>
        <dbReference type="Rhea" id="RHEA-COMP:9673"/>
        <dbReference type="ChEBI" id="CHEBI:30616"/>
        <dbReference type="ChEBI" id="CHEBI:32682"/>
        <dbReference type="ChEBI" id="CHEBI:33019"/>
        <dbReference type="ChEBI" id="CHEBI:78442"/>
        <dbReference type="ChEBI" id="CHEBI:78513"/>
        <dbReference type="ChEBI" id="CHEBI:456215"/>
        <dbReference type="EC" id="6.1.1.19"/>
    </reaction>
</comment>
<dbReference type="PROSITE" id="PS00178">
    <property type="entry name" value="AA_TRNA_LIGASE_I"/>
    <property type="match status" value="1"/>
</dbReference>
<evidence type="ECO:0000256" key="6">
    <source>
        <dbReference type="ARBA" id="ARBA00022917"/>
    </source>
</evidence>
<dbReference type="InterPro" id="IPR014729">
    <property type="entry name" value="Rossmann-like_a/b/a_fold"/>
</dbReference>
<dbReference type="EMBL" id="CP017015">
    <property type="protein sequence ID" value="AOG60158.1"/>
    <property type="molecule type" value="Genomic_DNA"/>
</dbReference>
<evidence type="ECO:0000256" key="10">
    <source>
        <dbReference type="RuleBase" id="RU363038"/>
    </source>
</evidence>
<keyword evidence="14" id="KW-1185">Reference proteome</keyword>
<dbReference type="HAMAP" id="MF_00123">
    <property type="entry name" value="Arg_tRNA_synth"/>
    <property type="match status" value="1"/>
</dbReference>
<evidence type="ECO:0000256" key="7">
    <source>
        <dbReference type="ARBA" id="ARBA00023146"/>
    </source>
</evidence>
<feature type="domain" description="Arginyl tRNA synthetase N-terminal" evidence="12">
    <location>
        <begin position="2"/>
        <end position="86"/>
    </location>
</feature>
<dbReference type="PANTHER" id="PTHR11956">
    <property type="entry name" value="ARGINYL-TRNA SYNTHETASE"/>
    <property type="match status" value="1"/>
</dbReference>
<comment type="subunit">
    <text evidence="9">Monomer.</text>
</comment>
<feature type="short sequence motif" description="'HIGH' region" evidence="9">
    <location>
        <begin position="122"/>
        <end position="132"/>
    </location>
</feature>
<evidence type="ECO:0000259" key="12">
    <source>
        <dbReference type="SMART" id="SM01016"/>
    </source>
</evidence>
<keyword evidence="6 9" id="KW-0648">Protein biosynthesis</keyword>
<evidence type="ECO:0000256" key="3">
    <source>
        <dbReference type="ARBA" id="ARBA00022598"/>
    </source>
</evidence>
<dbReference type="Gene3D" id="3.30.1360.70">
    <property type="entry name" value="Arginyl tRNA synthetase N-terminal domain"/>
    <property type="match status" value="1"/>
</dbReference>
<dbReference type="EC" id="6.1.1.19" evidence="9"/>
<keyword evidence="2 9" id="KW-0963">Cytoplasm</keyword>
<dbReference type="InterPro" id="IPR008909">
    <property type="entry name" value="DALR_anticod-bd"/>
</dbReference>
<dbReference type="Gene3D" id="3.40.50.620">
    <property type="entry name" value="HUPs"/>
    <property type="match status" value="1"/>
</dbReference>
<dbReference type="Pfam" id="PF00750">
    <property type="entry name" value="tRNA-synt_1d"/>
    <property type="match status" value="1"/>
</dbReference>
<comment type="similarity">
    <text evidence="1 9 10">Belongs to the class-I aminoacyl-tRNA synthetase family.</text>
</comment>
<feature type="domain" description="DALR anticodon binding" evidence="11">
    <location>
        <begin position="435"/>
        <end position="553"/>
    </location>
</feature>
<dbReference type="InterPro" id="IPR036695">
    <property type="entry name" value="Arg-tRNA-synth_N_sf"/>
</dbReference>
<keyword evidence="4 9" id="KW-0547">Nucleotide-binding</keyword>
<organism evidence="13 14">
    <name type="scientific">Spiroplasma helicoides</name>
    <dbReference type="NCBI Taxonomy" id="216938"/>
    <lineage>
        <taxon>Bacteria</taxon>
        <taxon>Bacillati</taxon>
        <taxon>Mycoplasmatota</taxon>
        <taxon>Mollicutes</taxon>
        <taxon>Entomoplasmatales</taxon>
        <taxon>Spiroplasmataceae</taxon>
        <taxon>Spiroplasma</taxon>
    </lineage>
</organism>
<dbReference type="InterPro" id="IPR001412">
    <property type="entry name" value="aa-tRNA-synth_I_CS"/>
</dbReference>
<dbReference type="SUPFAM" id="SSF55190">
    <property type="entry name" value="Arginyl-tRNA synthetase (ArgRS), N-terminal 'additional' domain"/>
    <property type="match status" value="1"/>
</dbReference>
<dbReference type="SMART" id="SM01016">
    <property type="entry name" value="Arg_tRNA_synt_N"/>
    <property type="match status" value="1"/>
</dbReference>
<evidence type="ECO:0000256" key="1">
    <source>
        <dbReference type="ARBA" id="ARBA00005594"/>
    </source>
</evidence>
<dbReference type="GO" id="GO:0005524">
    <property type="term" value="F:ATP binding"/>
    <property type="evidence" value="ECO:0007669"/>
    <property type="project" value="UniProtKB-UniRule"/>
</dbReference>
<dbReference type="Pfam" id="PF05746">
    <property type="entry name" value="DALR_1"/>
    <property type="match status" value="1"/>
</dbReference>
<dbReference type="SMART" id="SM00836">
    <property type="entry name" value="DALR_1"/>
    <property type="match status" value="1"/>
</dbReference>
<proteinExistence type="inferred from homology"/>